<accession>A0A6J6TIF9</accession>
<name>A0A6J6TIF9_9ZZZZ</name>
<evidence type="ECO:0000313" key="1">
    <source>
        <dbReference type="EMBL" id="CAB4747232.1"/>
    </source>
</evidence>
<gene>
    <name evidence="1" type="ORF">UFOPK2810_00659</name>
</gene>
<protein>
    <submittedName>
        <fullName evidence="1">Unannotated protein</fullName>
    </submittedName>
</protein>
<dbReference type="EMBL" id="CAEZYZ010000091">
    <property type="protein sequence ID" value="CAB4747232.1"/>
    <property type="molecule type" value="Genomic_DNA"/>
</dbReference>
<dbReference type="AlphaFoldDB" id="A0A6J6TIF9"/>
<proteinExistence type="predicted"/>
<organism evidence="1">
    <name type="scientific">freshwater metagenome</name>
    <dbReference type="NCBI Taxonomy" id="449393"/>
    <lineage>
        <taxon>unclassified sequences</taxon>
        <taxon>metagenomes</taxon>
        <taxon>ecological metagenomes</taxon>
    </lineage>
</organism>
<sequence>MIWRPISNCWSTTASTPALLASLMTERIFVPKTPLSFARARSASRFGIGFITCAPSASSARPLSTLRNGTTFLTSHRYAAAPRPSMSRSIVISNRIAPRIRSPLNTGLVTMRLRIW</sequence>
<reference evidence="1" key="1">
    <citation type="submission" date="2020-05" db="EMBL/GenBank/DDBJ databases">
        <authorList>
            <person name="Chiriac C."/>
            <person name="Salcher M."/>
            <person name="Ghai R."/>
            <person name="Kavagutti S V."/>
        </authorList>
    </citation>
    <scope>NUCLEOTIDE SEQUENCE</scope>
</reference>